<feature type="compositionally biased region" description="Polar residues" evidence="2">
    <location>
        <begin position="165"/>
        <end position="176"/>
    </location>
</feature>
<feature type="compositionally biased region" description="Low complexity" evidence="2">
    <location>
        <begin position="420"/>
        <end position="431"/>
    </location>
</feature>
<feature type="compositionally biased region" description="Basic and acidic residues" evidence="2">
    <location>
        <begin position="106"/>
        <end position="117"/>
    </location>
</feature>
<dbReference type="AlphaFoldDB" id="A0AA38WYL1"/>
<feature type="region of interest" description="Disordered" evidence="2">
    <location>
        <begin position="406"/>
        <end position="471"/>
    </location>
</feature>
<dbReference type="GO" id="GO:0008270">
    <property type="term" value="F:zinc ion binding"/>
    <property type="evidence" value="ECO:0007669"/>
    <property type="project" value="UniProtKB-KW"/>
</dbReference>
<dbReference type="EMBL" id="JAPDRK010000021">
    <property type="protein sequence ID" value="KAJ9603520.1"/>
    <property type="molecule type" value="Genomic_DNA"/>
</dbReference>
<feature type="compositionally biased region" description="Basic and acidic residues" evidence="2">
    <location>
        <begin position="406"/>
        <end position="417"/>
    </location>
</feature>
<evidence type="ECO:0000256" key="2">
    <source>
        <dbReference type="SAM" id="MobiDB-lite"/>
    </source>
</evidence>
<accession>A0AA38WYL1</accession>
<dbReference type="Proteomes" id="UP001172673">
    <property type="component" value="Unassembled WGS sequence"/>
</dbReference>
<keyword evidence="1" id="KW-0862">Zinc</keyword>
<protein>
    <recommendedName>
        <fullName evidence="3">C3H1-type domain-containing protein</fullName>
    </recommendedName>
</protein>
<proteinExistence type="predicted"/>
<evidence type="ECO:0000259" key="3">
    <source>
        <dbReference type="PROSITE" id="PS50103"/>
    </source>
</evidence>
<feature type="region of interest" description="Disordered" evidence="2">
    <location>
        <begin position="336"/>
        <end position="359"/>
    </location>
</feature>
<gene>
    <name evidence="4" type="ORF">H2200_011706</name>
</gene>
<comment type="caution">
    <text evidence="4">The sequence shown here is derived from an EMBL/GenBank/DDBJ whole genome shotgun (WGS) entry which is preliminary data.</text>
</comment>
<feature type="compositionally biased region" description="Basic and acidic residues" evidence="2">
    <location>
        <begin position="128"/>
        <end position="139"/>
    </location>
</feature>
<evidence type="ECO:0000313" key="4">
    <source>
        <dbReference type="EMBL" id="KAJ9603520.1"/>
    </source>
</evidence>
<feature type="compositionally biased region" description="Low complexity" evidence="2">
    <location>
        <begin position="439"/>
        <end position="449"/>
    </location>
</feature>
<reference evidence="4" key="1">
    <citation type="submission" date="2022-10" db="EMBL/GenBank/DDBJ databases">
        <title>Culturing micro-colonial fungi from biological soil crusts in the Mojave desert and describing Neophaeococcomyces mojavensis, and introducing the new genera and species Taxawa tesnikishii.</title>
        <authorList>
            <person name="Kurbessoian T."/>
            <person name="Stajich J.E."/>
        </authorList>
    </citation>
    <scope>NUCLEOTIDE SEQUENCE</scope>
    <source>
        <strain evidence="4">TK_41</strain>
    </source>
</reference>
<organism evidence="4 5">
    <name type="scientific">Cladophialophora chaetospira</name>
    <dbReference type="NCBI Taxonomy" id="386627"/>
    <lineage>
        <taxon>Eukaryota</taxon>
        <taxon>Fungi</taxon>
        <taxon>Dikarya</taxon>
        <taxon>Ascomycota</taxon>
        <taxon>Pezizomycotina</taxon>
        <taxon>Eurotiomycetes</taxon>
        <taxon>Chaetothyriomycetidae</taxon>
        <taxon>Chaetothyriales</taxon>
        <taxon>Herpotrichiellaceae</taxon>
        <taxon>Cladophialophora</taxon>
    </lineage>
</organism>
<feature type="compositionally biased region" description="Low complexity" evidence="2">
    <location>
        <begin position="77"/>
        <end position="89"/>
    </location>
</feature>
<dbReference type="PROSITE" id="PS50103">
    <property type="entry name" value="ZF_C3H1"/>
    <property type="match status" value="1"/>
</dbReference>
<name>A0AA38WYL1_9EURO</name>
<feature type="compositionally biased region" description="Basic residues" evidence="2">
    <location>
        <begin position="462"/>
        <end position="471"/>
    </location>
</feature>
<keyword evidence="1" id="KW-0479">Metal-binding</keyword>
<evidence type="ECO:0000256" key="1">
    <source>
        <dbReference type="PROSITE-ProRule" id="PRU00723"/>
    </source>
</evidence>
<dbReference type="InterPro" id="IPR000571">
    <property type="entry name" value="Znf_CCCH"/>
</dbReference>
<keyword evidence="1" id="KW-0863">Zinc-finger</keyword>
<feature type="zinc finger region" description="C3H1-type" evidence="1">
    <location>
        <begin position="227"/>
        <end position="256"/>
    </location>
</feature>
<keyword evidence="5" id="KW-1185">Reference proteome</keyword>
<evidence type="ECO:0000313" key="5">
    <source>
        <dbReference type="Proteomes" id="UP001172673"/>
    </source>
</evidence>
<feature type="region of interest" description="Disordered" evidence="2">
    <location>
        <begin position="77"/>
        <end position="193"/>
    </location>
</feature>
<feature type="compositionally biased region" description="Polar residues" evidence="2">
    <location>
        <begin position="140"/>
        <end position="154"/>
    </location>
</feature>
<feature type="domain" description="C3H1-type" evidence="3">
    <location>
        <begin position="227"/>
        <end position="256"/>
    </location>
</feature>
<sequence>MASQQQQLKPQFFVTRQNGAMVPLIAMDELPLHVQIQGVSRTLSAFEVTGMTGVGLADSRHQFYVVESLNNTRQIPFTPSIPNSTTNSTAGTPILPTAALAPSAPGKDDTVKVDKTNDTAARASFAPGKDDTIKVEKTNDTNAASGPSTNTSDASGADEHEQKSSRSTTPDTTASGELNMKTPATASPAPLAWRNKDVTTAVPATLDAALTNKSLPAYDPRPEMPAPGEKVYCSYWLRNGECSFTQTGCLYKHVMPIDLQVLDALGLRDLPDWFRKAHGCGSLRINGGRNGLSFGITVADVSGMPGTLAGPRARLDPEASRRMLAAHINSMPLRGNRAATKRPVRTSNPRPAILGAPRVPRVLTEAEKAAQRDSHDKRMAAAFDADLESNACTEMMDAEMERIREKEQAGWEEEQKARLAGKVGEASGSEGSSKEETKAGPASAAASASAEKKKIRSGYGRRSPRRTVKKD</sequence>